<sequence length="120" mass="13391">MLKQQSHIVAPIADELRTRALYTVRELKDRGEADKQTVDQLYELIVELTESGLDFFFLEPLRRLNAGSVMMGVARVGTGSMLKGSKMVVHKVLKKLDAQSLGAILDFIEEIIHEPEAPAL</sequence>
<evidence type="ECO:0000313" key="2">
    <source>
        <dbReference type="Proteomes" id="UP000239866"/>
    </source>
</evidence>
<name>A0A2T1KKB4_9GAMM</name>
<dbReference type="RefSeq" id="WP_106761762.1">
    <property type="nucleotide sequence ID" value="NZ_PXNP01000023.1"/>
</dbReference>
<dbReference type="AlphaFoldDB" id="A0A2T1KKB4"/>
<dbReference type="Proteomes" id="UP000239866">
    <property type="component" value="Unassembled WGS sequence"/>
</dbReference>
<dbReference type="OrthoDB" id="6367532at2"/>
<comment type="caution">
    <text evidence="1">The sequence shown here is derived from an EMBL/GenBank/DDBJ whole genome shotgun (WGS) entry which is preliminary data.</text>
</comment>
<evidence type="ECO:0000313" key="1">
    <source>
        <dbReference type="EMBL" id="PSF10561.1"/>
    </source>
</evidence>
<accession>A0A2T1KKB4</accession>
<reference evidence="1 2" key="1">
    <citation type="submission" date="2018-03" db="EMBL/GenBank/DDBJ databases">
        <title>Marinobacter brunus sp. nov., a marine bacterium of Gamma-proteobacteria isolated from the surface seawater of the South China Sea.</title>
        <authorList>
            <person name="Cheng H."/>
            <person name="Wu Y.-H."/>
            <person name="Xamxidin M."/>
            <person name="Xu X.-W."/>
        </authorList>
    </citation>
    <scope>NUCLEOTIDE SEQUENCE [LARGE SCALE GENOMIC DNA]</scope>
    <source>
        <strain evidence="1 2">NH169-3</strain>
    </source>
</reference>
<protein>
    <submittedName>
        <fullName evidence="1">Uncharacterized protein</fullName>
    </submittedName>
</protein>
<keyword evidence="2" id="KW-1185">Reference proteome</keyword>
<organism evidence="1 2">
    <name type="scientific">Marinobacter fuscus</name>
    <dbReference type="NCBI Taxonomy" id="2109942"/>
    <lineage>
        <taxon>Bacteria</taxon>
        <taxon>Pseudomonadati</taxon>
        <taxon>Pseudomonadota</taxon>
        <taxon>Gammaproteobacteria</taxon>
        <taxon>Pseudomonadales</taxon>
        <taxon>Marinobacteraceae</taxon>
        <taxon>Marinobacter</taxon>
    </lineage>
</organism>
<gene>
    <name evidence="1" type="ORF">C7H09_06355</name>
</gene>
<dbReference type="EMBL" id="PXNP01000023">
    <property type="protein sequence ID" value="PSF10561.1"/>
    <property type="molecule type" value="Genomic_DNA"/>
</dbReference>
<proteinExistence type="predicted"/>